<sequence>MLKFSRHHTIQVFPSPTKLCRNTDFILFLRVPSYSRLHLPLHRCHPLPPTLSSSFT</sequence>
<evidence type="ECO:0000313" key="1">
    <source>
        <dbReference type="EMBL" id="OAY32326.1"/>
    </source>
</evidence>
<gene>
    <name evidence="1" type="ORF">MANES_13G009700</name>
</gene>
<dbReference type="EMBL" id="CM004399">
    <property type="protein sequence ID" value="OAY32325.1"/>
    <property type="molecule type" value="Genomic_DNA"/>
</dbReference>
<reference evidence="1" key="1">
    <citation type="submission" date="2016-02" db="EMBL/GenBank/DDBJ databases">
        <title>WGS assembly of Manihot esculenta.</title>
        <authorList>
            <person name="Bredeson J.V."/>
            <person name="Prochnik S.E."/>
            <person name="Lyons J.B."/>
            <person name="Schmutz J."/>
            <person name="Grimwood J."/>
            <person name="Vrebalov J."/>
            <person name="Bart R.S."/>
            <person name="Amuge T."/>
            <person name="Ferguson M.E."/>
            <person name="Green R."/>
            <person name="Putnam N."/>
            <person name="Stites J."/>
            <person name="Rounsley S."/>
            <person name="Rokhsar D.S."/>
        </authorList>
    </citation>
    <scope>NUCLEOTIDE SEQUENCE [LARGE SCALE GENOMIC DNA]</scope>
    <source>
        <tissue evidence="1">Leaf</tissue>
    </source>
</reference>
<dbReference type="EMBL" id="CM004399">
    <property type="protein sequence ID" value="OAY32326.1"/>
    <property type="molecule type" value="Genomic_DNA"/>
</dbReference>
<organism evidence="1">
    <name type="scientific">Manihot esculenta</name>
    <name type="common">Cassava</name>
    <name type="synonym">Jatropha manihot</name>
    <dbReference type="NCBI Taxonomy" id="3983"/>
    <lineage>
        <taxon>Eukaryota</taxon>
        <taxon>Viridiplantae</taxon>
        <taxon>Streptophyta</taxon>
        <taxon>Embryophyta</taxon>
        <taxon>Tracheophyta</taxon>
        <taxon>Spermatophyta</taxon>
        <taxon>Magnoliopsida</taxon>
        <taxon>eudicotyledons</taxon>
        <taxon>Gunneridae</taxon>
        <taxon>Pentapetalae</taxon>
        <taxon>rosids</taxon>
        <taxon>fabids</taxon>
        <taxon>Malpighiales</taxon>
        <taxon>Euphorbiaceae</taxon>
        <taxon>Crotonoideae</taxon>
        <taxon>Manihoteae</taxon>
        <taxon>Manihot</taxon>
    </lineage>
</organism>
<dbReference type="AlphaFoldDB" id="A0A251JFB3"/>
<protein>
    <submittedName>
        <fullName evidence="1">Uncharacterized protein</fullName>
    </submittedName>
</protein>
<proteinExistence type="predicted"/>
<accession>A0A251JFB3</accession>
<name>A0A251JFB3_MANES</name>